<comment type="caution">
    <text evidence="1">The sequence shown here is derived from an EMBL/GenBank/DDBJ whole genome shotgun (WGS) entry which is preliminary data.</text>
</comment>
<reference evidence="1 2" key="1">
    <citation type="submission" date="2024-02" db="EMBL/GenBank/DDBJ databases">
        <authorList>
            <person name="Chen Y."/>
            <person name="Shah S."/>
            <person name="Dougan E. K."/>
            <person name="Thang M."/>
            <person name="Chan C."/>
        </authorList>
    </citation>
    <scope>NUCLEOTIDE SEQUENCE [LARGE SCALE GENOMIC DNA]</scope>
</reference>
<keyword evidence="2" id="KW-1185">Reference proteome</keyword>
<evidence type="ECO:0000313" key="2">
    <source>
        <dbReference type="Proteomes" id="UP001642484"/>
    </source>
</evidence>
<evidence type="ECO:0000313" key="1">
    <source>
        <dbReference type="EMBL" id="CAK8994844.1"/>
    </source>
</evidence>
<gene>
    <name evidence="1" type="ORF">CCMP2556_LOCUS3811</name>
</gene>
<dbReference type="Proteomes" id="UP001642484">
    <property type="component" value="Unassembled WGS sequence"/>
</dbReference>
<evidence type="ECO:0008006" key="3">
    <source>
        <dbReference type="Google" id="ProtNLM"/>
    </source>
</evidence>
<name>A0ABP0HXA3_9DINO</name>
<dbReference type="EMBL" id="CAXAMN010001514">
    <property type="protein sequence ID" value="CAK8994844.1"/>
    <property type="molecule type" value="Genomic_DNA"/>
</dbReference>
<organism evidence="1 2">
    <name type="scientific">Durusdinium trenchii</name>
    <dbReference type="NCBI Taxonomy" id="1381693"/>
    <lineage>
        <taxon>Eukaryota</taxon>
        <taxon>Sar</taxon>
        <taxon>Alveolata</taxon>
        <taxon>Dinophyceae</taxon>
        <taxon>Suessiales</taxon>
        <taxon>Symbiodiniaceae</taxon>
        <taxon>Durusdinium</taxon>
    </lineage>
</organism>
<accession>A0ABP0HXA3</accession>
<protein>
    <recommendedName>
        <fullName evidence="3">Galectin</fullName>
    </recommendedName>
</protein>
<sequence length="393" mass="44319">MEVESKGVYGFTMVLGENRWETFQIWEDGDPDKVLHPGSHWADMEASVLGPSRQAVCGRYATWRISGKPTKVRLLNEDQAQEMGVGTCAEEMLSYAGDVEIRMLTAFPGDYMPEGGEIPVVDQDEQLLGMPGDRYRVLLRLGGKYRRVEWRKLTTTVPQALRASSYYIAGDFNFWEFQPMQEEEASAGSKARSFFTEVKLRSSEDVFQVVRNKDWDQAFYPQADTQNLRGPDGYGVAKGWRLPGKAGDVFRIHFRRTLPSSGVDDKSVSWSLQPPSASPSQELALQHSYCIVGSWSSFVSKDSMTFDQAKSTWLAEVQVGQSGMEFFQILLNGNWLAAVYPNSYEADFRRNGHVVLGPDSRGGRSYWCLQDGLEPGDRVQVMLEVWFGLRHAP</sequence>
<proteinExistence type="predicted"/>